<dbReference type="Pfam" id="PF03987">
    <property type="entry name" value="Autophagy_act_C"/>
    <property type="match status" value="1"/>
</dbReference>
<keyword evidence="3" id="KW-0808">Transferase</keyword>
<evidence type="ECO:0000313" key="7">
    <source>
        <dbReference type="EMBL" id="EDW08134.2"/>
    </source>
</evidence>
<evidence type="ECO:0000256" key="4">
    <source>
        <dbReference type="ARBA" id="ARBA00022786"/>
    </source>
</evidence>
<proteinExistence type="inferred from homology"/>
<accession>B4KQ32</accession>
<evidence type="ECO:0000313" key="8">
    <source>
        <dbReference type="Proteomes" id="UP000009192"/>
    </source>
</evidence>
<dbReference type="KEGG" id="dmo:Dmoj_GI19784"/>
<dbReference type="eggNOG" id="KOG4741">
    <property type="taxonomic scope" value="Eukaryota"/>
</dbReference>
<evidence type="ECO:0000256" key="5">
    <source>
        <dbReference type="ARBA" id="ARBA00023006"/>
    </source>
</evidence>
<evidence type="ECO:0000256" key="2">
    <source>
        <dbReference type="ARBA" id="ARBA00021099"/>
    </source>
</evidence>
<keyword evidence="8" id="KW-1185">Reference proteome</keyword>
<dbReference type="HOGENOM" id="CLU_072332_4_1_1"/>
<sequence length="183" mass="21504">MHCVCEWQAKWNKMSDSLTWLEFLSQAKEFLAMSLDLNDSWQLIEKDNQEPNSFLKYTQKVKCANELINVEYHIVYSISYQVPMLYLQAHRSDGGLLDIEATWNLFMPDAPRSDLYQMLTPMEHPVLFRPFMALHPCRTGEILAQFGKQSKNRILTFISVYGPYVKLELSNRYGLIKENNQRN</sequence>
<evidence type="ECO:0000256" key="3">
    <source>
        <dbReference type="ARBA" id="ARBA00022679"/>
    </source>
</evidence>
<dbReference type="FunCoup" id="B4KQ32">
    <property type="interactions" value="95"/>
</dbReference>
<evidence type="ECO:0000256" key="1">
    <source>
        <dbReference type="ARBA" id="ARBA00005696"/>
    </source>
</evidence>
<dbReference type="InterPro" id="IPR007135">
    <property type="entry name" value="Atg3/Atg10"/>
</dbReference>
<dbReference type="GO" id="GO:0005829">
    <property type="term" value="C:cytosol"/>
    <property type="evidence" value="ECO:0007669"/>
    <property type="project" value="TreeGrafter"/>
</dbReference>
<organism evidence="7 8">
    <name type="scientific">Drosophila mojavensis</name>
    <name type="common">Fruit fly</name>
    <dbReference type="NCBI Taxonomy" id="7230"/>
    <lineage>
        <taxon>Eukaryota</taxon>
        <taxon>Metazoa</taxon>
        <taxon>Ecdysozoa</taxon>
        <taxon>Arthropoda</taxon>
        <taxon>Hexapoda</taxon>
        <taxon>Insecta</taxon>
        <taxon>Pterygota</taxon>
        <taxon>Neoptera</taxon>
        <taxon>Endopterygota</taxon>
        <taxon>Diptera</taxon>
        <taxon>Brachycera</taxon>
        <taxon>Muscomorpha</taxon>
        <taxon>Ephydroidea</taxon>
        <taxon>Drosophilidae</taxon>
        <taxon>Drosophila</taxon>
    </lineage>
</organism>
<gene>
    <name evidence="7" type="primary">Dmoj\GI19784</name>
    <name evidence="7" type="ORF">Dmoj_GI19784</name>
</gene>
<comment type="similarity">
    <text evidence="1">Belongs to the ATG10 family.</text>
</comment>
<dbReference type="GO" id="GO:0000045">
    <property type="term" value="P:autophagosome assembly"/>
    <property type="evidence" value="ECO:0007669"/>
    <property type="project" value="TreeGrafter"/>
</dbReference>
<reference evidence="7 8" key="1">
    <citation type="journal article" date="2007" name="Nature">
        <title>Evolution of genes and genomes on the Drosophila phylogeny.</title>
        <authorList>
            <consortium name="Drosophila 12 Genomes Consortium"/>
            <person name="Clark A.G."/>
            <person name="Eisen M.B."/>
            <person name="Smith D.R."/>
            <person name="Bergman C.M."/>
            <person name="Oliver B."/>
            <person name="Markow T.A."/>
            <person name="Kaufman T.C."/>
            <person name="Kellis M."/>
            <person name="Gelbart W."/>
            <person name="Iyer V.N."/>
            <person name="Pollard D.A."/>
            <person name="Sackton T.B."/>
            <person name="Larracuente A.M."/>
            <person name="Singh N.D."/>
            <person name="Abad J.P."/>
            <person name="Abt D.N."/>
            <person name="Adryan B."/>
            <person name="Aguade M."/>
            <person name="Akashi H."/>
            <person name="Anderson W.W."/>
            <person name="Aquadro C.F."/>
            <person name="Ardell D.H."/>
            <person name="Arguello R."/>
            <person name="Artieri C.G."/>
            <person name="Barbash D.A."/>
            <person name="Barker D."/>
            <person name="Barsanti P."/>
            <person name="Batterham P."/>
            <person name="Batzoglou S."/>
            <person name="Begun D."/>
            <person name="Bhutkar A."/>
            <person name="Blanco E."/>
            <person name="Bosak S.A."/>
            <person name="Bradley R.K."/>
            <person name="Brand A.D."/>
            <person name="Brent M.R."/>
            <person name="Brooks A.N."/>
            <person name="Brown R.H."/>
            <person name="Butlin R.K."/>
            <person name="Caggese C."/>
            <person name="Calvi B.R."/>
            <person name="Bernardo de Carvalho A."/>
            <person name="Caspi A."/>
            <person name="Castrezana S."/>
            <person name="Celniker S.E."/>
            <person name="Chang J.L."/>
            <person name="Chapple C."/>
            <person name="Chatterji S."/>
            <person name="Chinwalla A."/>
            <person name="Civetta A."/>
            <person name="Clifton S.W."/>
            <person name="Comeron J.M."/>
            <person name="Costello J.C."/>
            <person name="Coyne J.A."/>
            <person name="Daub J."/>
            <person name="David R.G."/>
            <person name="Delcher A.L."/>
            <person name="Delehaunty K."/>
            <person name="Do C.B."/>
            <person name="Ebling H."/>
            <person name="Edwards K."/>
            <person name="Eickbush T."/>
            <person name="Evans J.D."/>
            <person name="Filipski A."/>
            <person name="Findeiss S."/>
            <person name="Freyhult E."/>
            <person name="Fulton L."/>
            <person name="Fulton R."/>
            <person name="Garcia A.C."/>
            <person name="Gardiner A."/>
            <person name="Garfield D.A."/>
            <person name="Garvin B.E."/>
            <person name="Gibson G."/>
            <person name="Gilbert D."/>
            <person name="Gnerre S."/>
            <person name="Godfrey J."/>
            <person name="Good R."/>
            <person name="Gotea V."/>
            <person name="Gravely B."/>
            <person name="Greenberg A.J."/>
            <person name="Griffiths-Jones S."/>
            <person name="Gross S."/>
            <person name="Guigo R."/>
            <person name="Gustafson E.A."/>
            <person name="Haerty W."/>
            <person name="Hahn M.W."/>
            <person name="Halligan D.L."/>
            <person name="Halpern A.L."/>
            <person name="Halter G.M."/>
            <person name="Han M.V."/>
            <person name="Heger A."/>
            <person name="Hillier L."/>
            <person name="Hinrichs A.S."/>
            <person name="Holmes I."/>
            <person name="Hoskins R.A."/>
            <person name="Hubisz M.J."/>
            <person name="Hultmark D."/>
            <person name="Huntley M.A."/>
            <person name="Jaffe D.B."/>
            <person name="Jagadeeshan S."/>
            <person name="Jeck W.R."/>
            <person name="Johnson J."/>
            <person name="Jones C.D."/>
            <person name="Jordan W.C."/>
            <person name="Karpen G.H."/>
            <person name="Kataoka E."/>
            <person name="Keightley P.D."/>
            <person name="Kheradpour P."/>
            <person name="Kirkness E.F."/>
            <person name="Koerich L.B."/>
            <person name="Kristiansen K."/>
            <person name="Kudrna D."/>
            <person name="Kulathinal R.J."/>
            <person name="Kumar S."/>
            <person name="Kwok R."/>
            <person name="Lander E."/>
            <person name="Langley C.H."/>
            <person name="Lapoint R."/>
            <person name="Lazzaro B.P."/>
            <person name="Lee S.J."/>
            <person name="Levesque L."/>
            <person name="Li R."/>
            <person name="Lin C.F."/>
            <person name="Lin M.F."/>
            <person name="Lindblad-Toh K."/>
            <person name="Llopart A."/>
            <person name="Long M."/>
            <person name="Low L."/>
            <person name="Lozovsky E."/>
            <person name="Lu J."/>
            <person name="Luo M."/>
            <person name="Machado C.A."/>
            <person name="Makalowski W."/>
            <person name="Marzo M."/>
            <person name="Matsuda M."/>
            <person name="Matzkin L."/>
            <person name="McAllister B."/>
            <person name="McBride C.S."/>
            <person name="McKernan B."/>
            <person name="McKernan K."/>
            <person name="Mendez-Lago M."/>
            <person name="Minx P."/>
            <person name="Mollenhauer M.U."/>
            <person name="Montooth K."/>
            <person name="Mount S.M."/>
            <person name="Mu X."/>
            <person name="Myers E."/>
            <person name="Negre B."/>
            <person name="Newfeld S."/>
            <person name="Nielsen R."/>
            <person name="Noor M.A."/>
            <person name="O'Grady P."/>
            <person name="Pachter L."/>
            <person name="Papaceit M."/>
            <person name="Parisi M.J."/>
            <person name="Parisi M."/>
            <person name="Parts L."/>
            <person name="Pedersen J.S."/>
            <person name="Pesole G."/>
            <person name="Phillippy A.M."/>
            <person name="Ponting C.P."/>
            <person name="Pop M."/>
            <person name="Porcelli D."/>
            <person name="Powell J.R."/>
            <person name="Prohaska S."/>
            <person name="Pruitt K."/>
            <person name="Puig M."/>
            <person name="Quesneville H."/>
            <person name="Ram K.R."/>
            <person name="Rand D."/>
            <person name="Rasmussen M.D."/>
            <person name="Reed L.K."/>
            <person name="Reenan R."/>
            <person name="Reily A."/>
            <person name="Remington K.A."/>
            <person name="Rieger T.T."/>
            <person name="Ritchie M.G."/>
            <person name="Robin C."/>
            <person name="Rogers Y.H."/>
            <person name="Rohde C."/>
            <person name="Rozas J."/>
            <person name="Rubenfield M.J."/>
            <person name="Ruiz A."/>
            <person name="Russo S."/>
            <person name="Salzberg S.L."/>
            <person name="Sanchez-Gracia A."/>
            <person name="Saranga D.J."/>
            <person name="Sato H."/>
            <person name="Schaeffer S.W."/>
            <person name="Schatz M.C."/>
            <person name="Schlenke T."/>
            <person name="Schwartz R."/>
            <person name="Segarra C."/>
            <person name="Singh R.S."/>
            <person name="Sirot L."/>
            <person name="Sirota M."/>
            <person name="Sisneros N.B."/>
            <person name="Smith C.D."/>
            <person name="Smith T.F."/>
            <person name="Spieth J."/>
            <person name="Stage D.E."/>
            <person name="Stark A."/>
            <person name="Stephan W."/>
            <person name="Strausberg R.L."/>
            <person name="Strempel S."/>
            <person name="Sturgill D."/>
            <person name="Sutton G."/>
            <person name="Sutton G.G."/>
            <person name="Tao W."/>
            <person name="Teichmann S."/>
            <person name="Tobari Y.N."/>
            <person name="Tomimura Y."/>
            <person name="Tsolas J.M."/>
            <person name="Valente V.L."/>
            <person name="Venter E."/>
            <person name="Venter J.C."/>
            <person name="Vicario S."/>
            <person name="Vieira F.G."/>
            <person name="Vilella A.J."/>
            <person name="Villasante A."/>
            <person name="Walenz B."/>
            <person name="Wang J."/>
            <person name="Wasserman M."/>
            <person name="Watts T."/>
            <person name="Wilson D."/>
            <person name="Wilson R.K."/>
            <person name="Wing R.A."/>
            <person name="Wolfner M.F."/>
            <person name="Wong A."/>
            <person name="Wong G.K."/>
            <person name="Wu C.I."/>
            <person name="Wu G."/>
            <person name="Yamamoto D."/>
            <person name="Yang H.P."/>
            <person name="Yang S.P."/>
            <person name="Yorke J.A."/>
            <person name="Yoshida K."/>
            <person name="Zdobnov E."/>
            <person name="Zhang P."/>
            <person name="Zhang Y."/>
            <person name="Zimin A.V."/>
            <person name="Baldwin J."/>
            <person name="Abdouelleil A."/>
            <person name="Abdulkadir J."/>
            <person name="Abebe A."/>
            <person name="Abera B."/>
            <person name="Abreu J."/>
            <person name="Acer S.C."/>
            <person name="Aftuck L."/>
            <person name="Alexander A."/>
            <person name="An P."/>
            <person name="Anderson E."/>
            <person name="Anderson S."/>
            <person name="Arachi H."/>
            <person name="Azer M."/>
            <person name="Bachantsang P."/>
            <person name="Barry A."/>
            <person name="Bayul T."/>
            <person name="Berlin A."/>
            <person name="Bessette D."/>
            <person name="Bloom T."/>
            <person name="Blye J."/>
            <person name="Boguslavskiy L."/>
            <person name="Bonnet C."/>
            <person name="Boukhgalter B."/>
            <person name="Bourzgui I."/>
            <person name="Brown A."/>
            <person name="Cahill P."/>
            <person name="Channer S."/>
            <person name="Cheshatsang Y."/>
            <person name="Chuda L."/>
            <person name="Citroen M."/>
            <person name="Collymore A."/>
            <person name="Cooke P."/>
            <person name="Costello M."/>
            <person name="D'Aco K."/>
            <person name="Daza R."/>
            <person name="De Haan G."/>
            <person name="DeGray S."/>
            <person name="DeMaso C."/>
            <person name="Dhargay N."/>
            <person name="Dooley K."/>
            <person name="Dooley E."/>
            <person name="Doricent M."/>
            <person name="Dorje P."/>
            <person name="Dorjee K."/>
            <person name="Dupes A."/>
            <person name="Elong R."/>
            <person name="Falk J."/>
            <person name="Farina A."/>
            <person name="Faro S."/>
            <person name="Ferguson D."/>
            <person name="Fisher S."/>
            <person name="Foley C.D."/>
            <person name="Franke A."/>
            <person name="Friedrich D."/>
            <person name="Gadbois L."/>
            <person name="Gearin G."/>
            <person name="Gearin C.R."/>
            <person name="Giannoukos G."/>
            <person name="Goode T."/>
            <person name="Graham J."/>
            <person name="Grandbois E."/>
            <person name="Grewal S."/>
            <person name="Gyaltsen K."/>
            <person name="Hafez N."/>
            <person name="Hagos B."/>
            <person name="Hall J."/>
            <person name="Henson C."/>
            <person name="Hollinger A."/>
            <person name="Honan T."/>
            <person name="Huard M.D."/>
            <person name="Hughes L."/>
            <person name="Hurhula B."/>
            <person name="Husby M.E."/>
            <person name="Kamat A."/>
            <person name="Kanga B."/>
            <person name="Kashin S."/>
            <person name="Khazanovich D."/>
            <person name="Kisner P."/>
            <person name="Lance K."/>
            <person name="Lara M."/>
            <person name="Lee W."/>
            <person name="Lennon N."/>
            <person name="Letendre F."/>
            <person name="LeVine R."/>
            <person name="Lipovsky A."/>
            <person name="Liu X."/>
            <person name="Liu J."/>
            <person name="Liu S."/>
            <person name="Lokyitsang T."/>
            <person name="Lokyitsang Y."/>
            <person name="Lubonja R."/>
            <person name="Lui A."/>
            <person name="MacDonald P."/>
            <person name="Magnisalis V."/>
            <person name="Maru K."/>
            <person name="Matthews C."/>
            <person name="McCusker W."/>
            <person name="McDonough S."/>
            <person name="Mehta T."/>
            <person name="Meldrim J."/>
            <person name="Meneus L."/>
            <person name="Mihai O."/>
            <person name="Mihalev A."/>
            <person name="Mihova T."/>
            <person name="Mittelman R."/>
            <person name="Mlenga V."/>
            <person name="Montmayeur A."/>
            <person name="Mulrain L."/>
            <person name="Navidi A."/>
            <person name="Naylor J."/>
            <person name="Negash T."/>
            <person name="Nguyen T."/>
            <person name="Nguyen N."/>
            <person name="Nicol R."/>
            <person name="Norbu C."/>
            <person name="Norbu N."/>
            <person name="Novod N."/>
            <person name="O'Neill B."/>
            <person name="Osman S."/>
            <person name="Markiewicz E."/>
            <person name="Oyono O.L."/>
            <person name="Patti C."/>
            <person name="Phunkhang P."/>
            <person name="Pierre F."/>
            <person name="Priest M."/>
            <person name="Raghuraman S."/>
            <person name="Rege F."/>
            <person name="Reyes R."/>
            <person name="Rise C."/>
            <person name="Rogov P."/>
            <person name="Ross K."/>
            <person name="Ryan E."/>
            <person name="Settipalli S."/>
            <person name="Shea T."/>
            <person name="Sherpa N."/>
            <person name="Shi L."/>
            <person name="Shih D."/>
            <person name="Sparrow T."/>
            <person name="Spaulding J."/>
            <person name="Stalker J."/>
            <person name="Stange-Thomann N."/>
            <person name="Stavropoulos S."/>
            <person name="Stone C."/>
            <person name="Strader C."/>
            <person name="Tesfaye S."/>
            <person name="Thomson T."/>
            <person name="Thoulutsang Y."/>
            <person name="Thoulutsang D."/>
            <person name="Topham K."/>
            <person name="Topping I."/>
            <person name="Tsamla T."/>
            <person name="Vassiliev H."/>
            <person name="Vo A."/>
            <person name="Wangchuk T."/>
            <person name="Wangdi T."/>
            <person name="Weiand M."/>
            <person name="Wilkinson J."/>
            <person name="Wilson A."/>
            <person name="Yadav S."/>
            <person name="Young G."/>
            <person name="Yu Q."/>
            <person name="Zembek L."/>
            <person name="Zhong D."/>
            <person name="Zimmer A."/>
            <person name="Zwirko Z."/>
            <person name="Jaffe D.B."/>
            <person name="Alvarez P."/>
            <person name="Brockman W."/>
            <person name="Butler J."/>
            <person name="Chin C."/>
            <person name="Gnerre S."/>
            <person name="Grabherr M."/>
            <person name="Kleber M."/>
            <person name="Mauceli E."/>
            <person name="MacCallum I."/>
        </authorList>
    </citation>
    <scope>NUCLEOTIDE SEQUENCE [LARGE SCALE GENOMIC DNA]</scope>
    <source>
        <strain evidence="8">Tucson 15081-1352.22</strain>
    </source>
</reference>
<dbReference type="Proteomes" id="UP000009192">
    <property type="component" value="Unassembled WGS sequence"/>
</dbReference>
<dbReference type="InParanoid" id="B4KQ32"/>
<protein>
    <recommendedName>
        <fullName evidence="2">Ubiquitin-like-conjugating enzyme ATG10</fullName>
    </recommendedName>
    <alternativeName>
        <fullName evidence="6">Autophagy-related protein 10</fullName>
    </alternativeName>
</protein>
<dbReference type="PANTHER" id="PTHR14957:SF1">
    <property type="entry name" value="UBIQUITIN-LIKE-CONJUGATING ENZYME ATG10"/>
    <property type="match status" value="1"/>
</dbReference>
<dbReference type="OrthoDB" id="4089664at2759"/>
<dbReference type="GO" id="GO:0000422">
    <property type="term" value="P:autophagy of mitochondrion"/>
    <property type="evidence" value="ECO:0007669"/>
    <property type="project" value="TreeGrafter"/>
</dbReference>
<dbReference type="EMBL" id="CH933808">
    <property type="protein sequence ID" value="EDW08134.2"/>
    <property type="molecule type" value="Genomic_DNA"/>
</dbReference>
<keyword evidence="5" id="KW-0072">Autophagy</keyword>
<dbReference type="Gene3D" id="3.30.1460.50">
    <property type="match status" value="1"/>
</dbReference>
<name>B4KQ32_DROMO</name>
<evidence type="ECO:0000256" key="6">
    <source>
        <dbReference type="ARBA" id="ARBA00029833"/>
    </source>
</evidence>
<dbReference type="AlphaFoldDB" id="B4KQ32"/>
<keyword evidence="4" id="KW-0833">Ubl conjugation pathway</keyword>
<dbReference type="GO" id="GO:0032446">
    <property type="term" value="P:protein modification by small protein conjugation"/>
    <property type="evidence" value="ECO:0007669"/>
    <property type="project" value="TreeGrafter"/>
</dbReference>
<dbReference type="PANTHER" id="PTHR14957">
    <property type="entry name" value="UBIQUITIN-LIKE-CONJUGATING ENZYME ATG10"/>
    <property type="match status" value="1"/>
</dbReference>
<dbReference type="GO" id="GO:0061651">
    <property type="term" value="F:Atg12 conjugating enzyme activity"/>
    <property type="evidence" value="ECO:0007669"/>
    <property type="project" value="TreeGrafter"/>
</dbReference>